<dbReference type="InterPro" id="IPR015424">
    <property type="entry name" value="PyrdxlP-dep_Trfase"/>
</dbReference>
<dbReference type="EMBL" id="LTBC01000002">
    <property type="protein sequence ID" value="KYH33149.1"/>
    <property type="molecule type" value="Genomic_DNA"/>
</dbReference>
<dbReference type="SUPFAM" id="SSF53383">
    <property type="entry name" value="PLP-dependent transferases"/>
    <property type="match status" value="1"/>
</dbReference>
<dbReference type="OrthoDB" id="9801052at2"/>
<evidence type="ECO:0000256" key="4">
    <source>
        <dbReference type="ARBA" id="ARBA00008981"/>
    </source>
</evidence>
<name>A0A151AZR2_9FIRM</name>
<sequence length="432" mass="45822">MIEAWPKSAAAYAEAVKLMPGGVNSPVRAFKAVGLTPPFIQRGEGAYLYDIDGHRYIDYVASWGPLILGHRHPEVIAALENTLHTMGTSFGAPTELENELAREITAAVPSIEMVRLVNSGTEATMSAIRLARGYTGREKVVKFAGCYHGHADYFLIQAGSGALTFGVPDSPGVPSATAANTIVAPYNDLDAVEAIFKQAGEEIAAVIVEPVAGNMGCVPPQPGFLEGLRAITKHYGTLLIFDEVMTGFRVAYGGAQARFGVRPDLTCLGKIIGGGLPVGAYGGRREIMARVAPVGPVYQAGTLSGNPLAVSAGLATLKILKEPGVYERLETLSARLEKGLKEAAREAGVPVTFNRVGAMFTAFFNPGPVTDYTTATASDTKAFAAYFQAMLRRGIYLAPSQYEAAFMSLAHTEADIDRTVEAAREAFQEIAA</sequence>
<dbReference type="InterPro" id="IPR015421">
    <property type="entry name" value="PyrdxlP-dep_Trfase_major"/>
</dbReference>
<dbReference type="GO" id="GO:0030170">
    <property type="term" value="F:pyridoxal phosphate binding"/>
    <property type="evidence" value="ECO:0007669"/>
    <property type="project" value="InterPro"/>
</dbReference>
<dbReference type="InterPro" id="IPR004639">
    <property type="entry name" value="4pyrrol_synth_GluAld_NH2Trfase"/>
</dbReference>
<comment type="cofactor">
    <cofactor evidence="2 8">
        <name>pyridoxal 5'-phosphate</name>
        <dbReference type="ChEBI" id="CHEBI:597326"/>
    </cofactor>
</comment>
<comment type="subcellular location">
    <subcellularLocation>
        <location evidence="8">Cytoplasm</location>
    </subcellularLocation>
</comment>
<dbReference type="HAMAP" id="MF_00375">
    <property type="entry name" value="HemL_aminotrans_3"/>
    <property type="match status" value="1"/>
</dbReference>
<dbReference type="PATRIC" id="fig|1122241.3.peg.977"/>
<evidence type="ECO:0000256" key="5">
    <source>
        <dbReference type="ARBA" id="ARBA00022898"/>
    </source>
</evidence>
<dbReference type="Proteomes" id="UP000075670">
    <property type="component" value="Unassembled WGS sequence"/>
</dbReference>
<dbReference type="PANTHER" id="PTHR43713:SF3">
    <property type="entry name" value="GLUTAMATE-1-SEMIALDEHYDE 2,1-AMINOMUTASE 1, CHLOROPLASTIC-RELATED"/>
    <property type="match status" value="1"/>
</dbReference>
<evidence type="ECO:0000256" key="3">
    <source>
        <dbReference type="ARBA" id="ARBA00004819"/>
    </source>
</evidence>
<dbReference type="GO" id="GO:0006782">
    <property type="term" value="P:protoporphyrinogen IX biosynthetic process"/>
    <property type="evidence" value="ECO:0007669"/>
    <property type="project" value="UniProtKB-UniRule"/>
</dbReference>
<comment type="subunit">
    <text evidence="8">Homodimer.</text>
</comment>
<dbReference type="InterPro" id="IPR049704">
    <property type="entry name" value="Aminotrans_3_PPA_site"/>
</dbReference>
<dbReference type="EC" id="5.4.3.8" evidence="8"/>
<dbReference type="Gene3D" id="3.40.640.10">
    <property type="entry name" value="Type I PLP-dependent aspartate aminotransferase-like (Major domain)"/>
    <property type="match status" value="1"/>
</dbReference>
<protein>
    <recommendedName>
        <fullName evidence="8">Glutamate-1-semialdehyde 2,1-aminomutase</fullName>
        <shortName evidence="8">GSA</shortName>
        <ecNumber evidence="8">5.4.3.8</ecNumber>
    </recommendedName>
    <alternativeName>
        <fullName evidence="8">Glutamate-1-semialdehyde aminotransferase</fullName>
        <shortName evidence="8">GSA-AT</shortName>
    </alternativeName>
</protein>
<keyword evidence="6 8" id="KW-0413">Isomerase</keyword>
<proteinExistence type="inferred from homology"/>
<comment type="catalytic activity">
    <reaction evidence="1 8">
        <text>(S)-4-amino-5-oxopentanoate = 5-aminolevulinate</text>
        <dbReference type="Rhea" id="RHEA:14265"/>
        <dbReference type="ChEBI" id="CHEBI:57501"/>
        <dbReference type="ChEBI" id="CHEBI:356416"/>
        <dbReference type="EC" id="5.4.3.8"/>
    </reaction>
</comment>
<evidence type="ECO:0000256" key="8">
    <source>
        <dbReference type="HAMAP-Rule" id="MF_00375"/>
    </source>
</evidence>
<accession>A0A151AZR2</accession>
<dbReference type="CDD" id="cd00610">
    <property type="entry name" value="OAT_like"/>
    <property type="match status" value="1"/>
</dbReference>
<dbReference type="RefSeq" id="WP_084785462.1">
    <property type="nucleotide sequence ID" value="NZ_LTBC01000002.1"/>
</dbReference>
<evidence type="ECO:0000256" key="6">
    <source>
        <dbReference type="ARBA" id="ARBA00023235"/>
    </source>
</evidence>
<dbReference type="AlphaFoldDB" id="A0A151AZR2"/>
<dbReference type="Gene3D" id="3.90.1150.10">
    <property type="entry name" value="Aspartate Aminotransferase, domain 1"/>
    <property type="match status" value="1"/>
</dbReference>
<dbReference type="NCBIfam" id="TIGR00713">
    <property type="entry name" value="hemL"/>
    <property type="match status" value="1"/>
</dbReference>
<dbReference type="FunFam" id="3.40.640.10:FF:000021">
    <property type="entry name" value="Glutamate-1-semialdehyde 2,1-aminomutase"/>
    <property type="match status" value="1"/>
</dbReference>
<evidence type="ECO:0000256" key="7">
    <source>
        <dbReference type="ARBA" id="ARBA00023244"/>
    </source>
</evidence>
<keyword evidence="7 8" id="KW-0627">Porphyrin biosynthesis</keyword>
<keyword evidence="10" id="KW-1185">Reference proteome</keyword>
<comment type="similarity">
    <text evidence="4 8">Belongs to the class-III pyridoxal-phosphate-dependent aminotransferase family. HemL subfamily.</text>
</comment>
<keyword evidence="5 8" id="KW-0663">Pyridoxal phosphate</keyword>
<organism evidence="9 10">
    <name type="scientific">Moorella mulderi DSM 14980</name>
    <dbReference type="NCBI Taxonomy" id="1122241"/>
    <lineage>
        <taxon>Bacteria</taxon>
        <taxon>Bacillati</taxon>
        <taxon>Bacillota</taxon>
        <taxon>Clostridia</taxon>
        <taxon>Neomoorellales</taxon>
        <taxon>Neomoorellaceae</taxon>
        <taxon>Neomoorella</taxon>
    </lineage>
</organism>
<keyword evidence="8" id="KW-0963">Cytoplasm</keyword>
<dbReference type="InterPro" id="IPR005814">
    <property type="entry name" value="Aminotrans_3"/>
</dbReference>
<comment type="pathway">
    <text evidence="3">Porphyrin-containing compound metabolism; protoporphyrin-IX biosynthesis; 5-aminolevulinate from L-glutamyl-tRNA(Glu): step 2/2.</text>
</comment>
<dbReference type="GO" id="GO:0042286">
    <property type="term" value="F:glutamate-1-semialdehyde 2,1-aminomutase activity"/>
    <property type="evidence" value="ECO:0007669"/>
    <property type="project" value="UniProtKB-UniRule"/>
</dbReference>
<reference evidence="9 10" key="1">
    <citation type="submission" date="2016-02" db="EMBL/GenBank/DDBJ databases">
        <title>Genome sequence of Moorella mulderi DSM 14980.</title>
        <authorList>
            <person name="Poehlein A."/>
            <person name="Daniel R."/>
        </authorList>
    </citation>
    <scope>NUCLEOTIDE SEQUENCE [LARGE SCALE GENOMIC DNA]</scope>
    <source>
        <strain evidence="9 10">DSM 14980</strain>
    </source>
</reference>
<dbReference type="UniPathway" id="UPA00251">
    <property type="reaction ID" value="UER00317"/>
</dbReference>
<dbReference type="InterPro" id="IPR015422">
    <property type="entry name" value="PyrdxlP-dep_Trfase_small"/>
</dbReference>
<comment type="caution">
    <text evidence="9">The sequence shown here is derived from an EMBL/GenBank/DDBJ whole genome shotgun (WGS) entry which is preliminary data.</text>
</comment>
<feature type="modified residue" description="N6-(pyridoxal phosphate)lysine" evidence="8">
    <location>
        <position position="270"/>
    </location>
</feature>
<dbReference type="PANTHER" id="PTHR43713">
    <property type="entry name" value="GLUTAMATE-1-SEMIALDEHYDE 2,1-AMINOMUTASE"/>
    <property type="match status" value="1"/>
</dbReference>
<evidence type="ECO:0000313" key="9">
    <source>
        <dbReference type="EMBL" id="KYH33149.1"/>
    </source>
</evidence>
<dbReference type="PROSITE" id="PS00600">
    <property type="entry name" value="AA_TRANSFER_CLASS_3"/>
    <property type="match status" value="1"/>
</dbReference>
<evidence type="ECO:0000256" key="2">
    <source>
        <dbReference type="ARBA" id="ARBA00001933"/>
    </source>
</evidence>
<dbReference type="GO" id="GO:0005737">
    <property type="term" value="C:cytoplasm"/>
    <property type="evidence" value="ECO:0007669"/>
    <property type="project" value="UniProtKB-SubCell"/>
</dbReference>
<evidence type="ECO:0000256" key="1">
    <source>
        <dbReference type="ARBA" id="ARBA00001579"/>
    </source>
</evidence>
<gene>
    <name evidence="8 9" type="primary">hemL</name>
    <name evidence="9" type="ORF">MOMUL_09280</name>
</gene>
<dbReference type="Pfam" id="PF00202">
    <property type="entry name" value="Aminotran_3"/>
    <property type="match status" value="1"/>
</dbReference>
<dbReference type="GO" id="GO:0008483">
    <property type="term" value="F:transaminase activity"/>
    <property type="evidence" value="ECO:0007669"/>
    <property type="project" value="InterPro"/>
</dbReference>
<evidence type="ECO:0000313" key="10">
    <source>
        <dbReference type="Proteomes" id="UP000075670"/>
    </source>
</evidence>
<dbReference type="NCBIfam" id="NF000818">
    <property type="entry name" value="PRK00062.1"/>
    <property type="match status" value="1"/>
</dbReference>